<accession>A0A426XDE6</accession>
<gene>
    <name evidence="2" type="ORF">B296_00055232</name>
</gene>
<protein>
    <submittedName>
        <fullName evidence="2">Uncharacterized protein</fullName>
    </submittedName>
</protein>
<evidence type="ECO:0000256" key="1">
    <source>
        <dbReference type="SAM" id="MobiDB-lite"/>
    </source>
</evidence>
<organism evidence="2 3">
    <name type="scientific">Ensete ventricosum</name>
    <name type="common">Abyssinian banana</name>
    <name type="synonym">Musa ensete</name>
    <dbReference type="NCBI Taxonomy" id="4639"/>
    <lineage>
        <taxon>Eukaryota</taxon>
        <taxon>Viridiplantae</taxon>
        <taxon>Streptophyta</taxon>
        <taxon>Embryophyta</taxon>
        <taxon>Tracheophyta</taxon>
        <taxon>Spermatophyta</taxon>
        <taxon>Magnoliopsida</taxon>
        <taxon>Liliopsida</taxon>
        <taxon>Zingiberales</taxon>
        <taxon>Musaceae</taxon>
        <taxon>Ensete</taxon>
    </lineage>
</organism>
<evidence type="ECO:0000313" key="2">
    <source>
        <dbReference type="EMBL" id="RRT37487.1"/>
    </source>
</evidence>
<comment type="caution">
    <text evidence="2">The sequence shown here is derived from an EMBL/GenBank/DDBJ whole genome shotgun (WGS) entry which is preliminary data.</text>
</comment>
<dbReference type="Proteomes" id="UP000287651">
    <property type="component" value="Unassembled WGS sequence"/>
</dbReference>
<dbReference type="AlphaFoldDB" id="A0A426XDE6"/>
<feature type="region of interest" description="Disordered" evidence="1">
    <location>
        <begin position="284"/>
        <end position="310"/>
    </location>
</feature>
<evidence type="ECO:0000313" key="3">
    <source>
        <dbReference type="Proteomes" id="UP000287651"/>
    </source>
</evidence>
<sequence length="317" mass="34812">MNGARAYIVGVVDHPYLATRLPLWLTLSSYASTTPVVLAVRDASIGRDIGLTCVRSVVRPLGYRPYLCQVDRMTAGDSALPMPGRPHDHWRPHTCVRPASRVGLATSAGQLSKGAMMWWPGHYVSYHSPPREDLLEVPDEGAEDEVLCLAADSRHEPGNWNDVGADPTEQELGNWDVVRAGPTEQKLRNWGVAGADPTEQELGNCDVARADPTEQELGNWDVARADPTEQELGNWDVARADPIEQEPGNWSVARADPTEQELGNWNVARADPTDQELGNWNVARADPTEQEPGNWNVARADPTEQELGNLDLSFCQG</sequence>
<name>A0A426XDE6_ENSVE</name>
<dbReference type="EMBL" id="AMZH03022240">
    <property type="protein sequence ID" value="RRT37487.1"/>
    <property type="molecule type" value="Genomic_DNA"/>
</dbReference>
<reference evidence="2 3" key="1">
    <citation type="journal article" date="2014" name="Agronomy (Basel)">
        <title>A Draft Genome Sequence for Ensete ventricosum, the Drought-Tolerant Tree Against Hunger.</title>
        <authorList>
            <person name="Harrison J."/>
            <person name="Moore K.A."/>
            <person name="Paszkiewicz K."/>
            <person name="Jones T."/>
            <person name="Grant M."/>
            <person name="Ambacheew D."/>
            <person name="Muzemil S."/>
            <person name="Studholme D.J."/>
        </authorList>
    </citation>
    <scope>NUCLEOTIDE SEQUENCE [LARGE SCALE GENOMIC DNA]</scope>
</reference>
<proteinExistence type="predicted"/>